<protein>
    <submittedName>
        <fullName evidence="1">Uncharacterized protein</fullName>
    </submittedName>
</protein>
<sequence>MCPPVPAGCGLPEKIGPPMGHEPIMREGGDNLRPRKICAEIRIQWFLIRWSIRRALTLREWYL</sequence>
<reference evidence="1" key="1">
    <citation type="journal article" date="2015" name="Proc. Natl. Acad. Sci. U.S.A.">
        <title>Networks of energetic and metabolic interactions define dynamics in microbial communities.</title>
        <authorList>
            <person name="Embree M."/>
            <person name="Liu J.K."/>
            <person name="Al-Bassam M.M."/>
            <person name="Zengler K."/>
        </authorList>
    </citation>
    <scope>NUCLEOTIDE SEQUENCE</scope>
</reference>
<dbReference type="AlphaFoldDB" id="A0A0W8F2B6"/>
<dbReference type="EMBL" id="LNQE01001595">
    <property type="protein sequence ID" value="KUG15035.1"/>
    <property type="molecule type" value="Genomic_DNA"/>
</dbReference>
<gene>
    <name evidence="1" type="ORF">ASZ90_015348</name>
</gene>
<proteinExistence type="predicted"/>
<name>A0A0W8F2B6_9ZZZZ</name>
<comment type="caution">
    <text evidence="1">The sequence shown here is derived from an EMBL/GenBank/DDBJ whole genome shotgun (WGS) entry which is preliminary data.</text>
</comment>
<accession>A0A0W8F2B6</accession>
<organism evidence="1">
    <name type="scientific">hydrocarbon metagenome</name>
    <dbReference type="NCBI Taxonomy" id="938273"/>
    <lineage>
        <taxon>unclassified sequences</taxon>
        <taxon>metagenomes</taxon>
        <taxon>ecological metagenomes</taxon>
    </lineage>
</organism>
<evidence type="ECO:0000313" key="1">
    <source>
        <dbReference type="EMBL" id="KUG15035.1"/>
    </source>
</evidence>